<evidence type="ECO:0008006" key="3">
    <source>
        <dbReference type="Google" id="ProtNLM"/>
    </source>
</evidence>
<gene>
    <name evidence="1" type="ORF">GCM10011282_14270</name>
</gene>
<evidence type="ECO:0000313" key="1">
    <source>
        <dbReference type="EMBL" id="GGX09192.1"/>
    </source>
</evidence>
<organism evidence="1 2">
    <name type="scientific">Undibacterium macrobrachii</name>
    <dbReference type="NCBI Taxonomy" id="1119058"/>
    <lineage>
        <taxon>Bacteria</taxon>
        <taxon>Pseudomonadati</taxon>
        <taxon>Pseudomonadota</taxon>
        <taxon>Betaproteobacteria</taxon>
        <taxon>Burkholderiales</taxon>
        <taxon>Oxalobacteraceae</taxon>
        <taxon>Undibacterium</taxon>
    </lineage>
</organism>
<keyword evidence="2" id="KW-1185">Reference proteome</keyword>
<dbReference type="EMBL" id="BMYT01000002">
    <property type="protein sequence ID" value="GGX09192.1"/>
    <property type="molecule type" value="Genomic_DNA"/>
</dbReference>
<comment type="caution">
    <text evidence="1">The sequence shown here is derived from an EMBL/GenBank/DDBJ whole genome shotgun (WGS) entry which is preliminary data.</text>
</comment>
<reference evidence="2" key="1">
    <citation type="journal article" date="2019" name="Int. J. Syst. Evol. Microbiol.">
        <title>The Global Catalogue of Microorganisms (GCM) 10K type strain sequencing project: providing services to taxonomists for standard genome sequencing and annotation.</title>
        <authorList>
            <consortium name="The Broad Institute Genomics Platform"/>
            <consortium name="The Broad Institute Genome Sequencing Center for Infectious Disease"/>
            <person name="Wu L."/>
            <person name="Ma J."/>
        </authorList>
    </citation>
    <scope>NUCLEOTIDE SEQUENCE [LARGE SCALE GENOMIC DNA]</scope>
    <source>
        <strain evidence="2">KCTC 23916</strain>
    </source>
</reference>
<protein>
    <recommendedName>
        <fullName evidence="3">GTPase</fullName>
    </recommendedName>
</protein>
<proteinExistence type="predicted"/>
<dbReference type="Proteomes" id="UP000620127">
    <property type="component" value="Unassembled WGS sequence"/>
</dbReference>
<accession>A0ABQ2XBH1</accession>
<evidence type="ECO:0000313" key="2">
    <source>
        <dbReference type="Proteomes" id="UP000620127"/>
    </source>
</evidence>
<sequence>MVSVASKLESTKLTRLTIVAGGSYSEREAWITTELQKLCAAAEYQKYGVLLEGLPTGSMSLQASSHIKLERIAPGCFCCIGQIAMRVTLNRLLRQGLSHLFIAMNDAEHLPALNTSLSSPTYARILQRKNEIIL</sequence>
<name>A0ABQ2XBH1_9BURK</name>